<evidence type="ECO:0000256" key="1">
    <source>
        <dbReference type="SAM" id="SignalP"/>
    </source>
</evidence>
<reference evidence="2" key="1">
    <citation type="submission" date="2022-10" db="EMBL/GenBank/DDBJ databases">
        <title>Puccinia triticina Genome sequencing and assembly.</title>
        <authorList>
            <person name="Li C."/>
        </authorList>
    </citation>
    <scope>NUCLEOTIDE SEQUENCE</scope>
    <source>
        <strain evidence="2">Pt15</strain>
    </source>
</reference>
<feature type="signal peptide" evidence="1">
    <location>
        <begin position="1"/>
        <end position="22"/>
    </location>
</feature>
<name>A0ABY7CGE2_9BASI</name>
<dbReference type="Proteomes" id="UP001164743">
    <property type="component" value="Chromosome 4A"/>
</dbReference>
<proteinExistence type="predicted"/>
<evidence type="ECO:0000313" key="2">
    <source>
        <dbReference type="EMBL" id="WAQ83724.1"/>
    </source>
</evidence>
<protein>
    <recommendedName>
        <fullName evidence="4">Secreted protein</fullName>
    </recommendedName>
</protein>
<keyword evidence="3" id="KW-1185">Reference proteome</keyword>
<feature type="chain" id="PRO_5046880384" description="Secreted protein" evidence="1">
    <location>
        <begin position="23"/>
        <end position="66"/>
    </location>
</feature>
<dbReference type="EMBL" id="CP110424">
    <property type="protein sequence ID" value="WAQ83724.1"/>
    <property type="molecule type" value="Genomic_DNA"/>
</dbReference>
<evidence type="ECO:0008006" key="4">
    <source>
        <dbReference type="Google" id="ProtNLM"/>
    </source>
</evidence>
<dbReference type="GeneID" id="77808924"/>
<dbReference type="RefSeq" id="XP_053019279.1">
    <property type="nucleotide sequence ID" value="XM_053168029.1"/>
</dbReference>
<evidence type="ECO:0000313" key="3">
    <source>
        <dbReference type="Proteomes" id="UP001164743"/>
    </source>
</evidence>
<accession>A0ABY7CGE2</accession>
<sequence>MQAPMVFLCFAFLALTQQGVLSSYDRSAYSNAAAARRAKAAGTTRGSGKLQFKPYCIFPPKKELNI</sequence>
<organism evidence="2 3">
    <name type="scientific">Puccinia triticina</name>
    <dbReference type="NCBI Taxonomy" id="208348"/>
    <lineage>
        <taxon>Eukaryota</taxon>
        <taxon>Fungi</taxon>
        <taxon>Dikarya</taxon>
        <taxon>Basidiomycota</taxon>
        <taxon>Pucciniomycotina</taxon>
        <taxon>Pucciniomycetes</taxon>
        <taxon>Pucciniales</taxon>
        <taxon>Pucciniaceae</taxon>
        <taxon>Puccinia</taxon>
    </lineage>
</organism>
<keyword evidence="1" id="KW-0732">Signal</keyword>
<gene>
    <name evidence="2" type="ORF">PtA15_4A172</name>
</gene>